<comment type="caution">
    <text evidence="3">The sequence shown here is derived from an EMBL/GenBank/DDBJ whole genome shotgun (WGS) entry which is preliminary data.</text>
</comment>
<accession>A0A4U5MNS4</accession>
<sequence>MEGFTEGIKIGPNLEQNAKKVGTYIWNTMIRGYSKAKMGRSGFLFFCQMLQNGAEMDCRSFVPALKACGEQFLRVLGGKSVHCGIRKMGFVSAMLFQDGLARFYDLRGCLGFA</sequence>
<protein>
    <recommendedName>
        <fullName evidence="4">Pentatricopeptide repeat-containing protein</fullName>
    </recommendedName>
</protein>
<feature type="repeat" description="PPR" evidence="2">
    <location>
        <begin position="22"/>
        <end position="56"/>
    </location>
</feature>
<organism evidence="3">
    <name type="scientific">Populus alba</name>
    <name type="common">White poplar</name>
    <dbReference type="NCBI Taxonomy" id="43335"/>
    <lineage>
        <taxon>Eukaryota</taxon>
        <taxon>Viridiplantae</taxon>
        <taxon>Streptophyta</taxon>
        <taxon>Embryophyta</taxon>
        <taxon>Tracheophyta</taxon>
        <taxon>Spermatophyta</taxon>
        <taxon>Magnoliopsida</taxon>
        <taxon>eudicotyledons</taxon>
        <taxon>Gunneridae</taxon>
        <taxon>Pentapetalae</taxon>
        <taxon>rosids</taxon>
        <taxon>fabids</taxon>
        <taxon>Malpighiales</taxon>
        <taxon>Salicaceae</taxon>
        <taxon>Saliceae</taxon>
        <taxon>Populus</taxon>
    </lineage>
</organism>
<keyword evidence="1" id="KW-0677">Repeat</keyword>
<evidence type="ECO:0000256" key="2">
    <source>
        <dbReference type="PROSITE-ProRule" id="PRU00708"/>
    </source>
</evidence>
<dbReference type="PROSITE" id="PS51375">
    <property type="entry name" value="PPR"/>
    <property type="match status" value="1"/>
</dbReference>
<dbReference type="NCBIfam" id="TIGR00756">
    <property type="entry name" value="PPR"/>
    <property type="match status" value="1"/>
</dbReference>
<evidence type="ECO:0000313" key="3">
    <source>
        <dbReference type="EMBL" id="TKR71276.1"/>
    </source>
</evidence>
<dbReference type="EMBL" id="RCHU01001185">
    <property type="protein sequence ID" value="TKR71276.1"/>
    <property type="molecule type" value="Genomic_DNA"/>
</dbReference>
<proteinExistence type="predicted"/>
<evidence type="ECO:0008006" key="4">
    <source>
        <dbReference type="Google" id="ProtNLM"/>
    </source>
</evidence>
<dbReference type="Gene3D" id="1.25.40.10">
    <property type="entry name" value="Tetratricopeptide repeat domain"/>
    <property type="match status" value="1"/>
</dbReference>
<dbReference type="AlphaFoldDB" id="A0A4U5MNS4"/>
<dbReference type="Pfam" id="PF01535">
    <property type="entry name" value="PPR"/>
    <property type="match status" value="1"/>
</dbReference>
<dbReference type="STRING" id="43335.A0A4U5MNS4"/>
<gene>
    <name evidence="3" type="ORF">D5086_0000302990</name>
</gene>
<dbReference type="InterPro" id="IPR011990">
    <property type="entry name" value="TPR-like_helical_dom_sf"/>
</dbReference>
<reference evidence="3" key="1">
    <citation type="submission" date="2018-10" db="EMBL/GenBank/DDBJ databases">
        <title>Population genomic analysis revealed the cold adaptation of white poplar.</title>
        <authorList>
            <person name="Liu Y.-J."/>
        </authorList>
    </citation>
    <scope>NUCLEOTIDE SEQUENCE [LARGE SCALE GENOMIC DNA]</scope>
    <source>
        <strain evidence="3">PAL-ZL1</strain>
    </source>
</reference>
<name>A0A4U5MNS4_POPAL</name>
<evidence type="ECO:0000256" key="1">
    <source>
        <dbReference type="ARBA" id="ARBA00022737"/>
    </source>
</evidence>
<dbReference type="InterPro" id="IPR002885">
    <property type="entry name" value="PPR_rpt"/>
</dbReference>